<keyword evidence="8" id="KW-1185">Reference proteome</keyword>
<evidence type="ECO:0000256" key="1">
    <source>
        <dbReference type="ARBA" id="ARBA00010088"/>
    </source>
</evidence>
<dbReference type="InterPro" id="IPR000073">
    <property type="entry name" value="AB_hydrolase_1"/>
</dbReference>
<dbReference type="Pfam" id="PF08386">
    <property type="entry name" value="Abhydrolase_4"/>
    <property type="match status" value="1"/>
</dbReference>
<dbReference type="Gene3D" id="3.40.50.1820">
    <property type="entry name" value="alpha/beta hydrolase"/>
    <property type="match status" value="1"/>
</dbReference>
<dbReference type="PANTHER" id="PTHR43248:SF29">
    <property type="entry name" value="TRIPEPTIDYL AMINOPEPTIDASE"/>
    <property type="match status" value="1"/>
</dbReference>
<feature type="domain" description="AB hydrolase-1" evidence="5">
    <location>
        <begin position="133"/>
        <end position="258"/>
    </location>
</feature>
<keyword evidence="2" id="KW-0732">Signal</keyword>
<dbReference type="InterPro" id="IPR029058">
    <property type="entry name" value="AB_hydrolase_fold"/>
</dbReference>
<dbReference type="Pfam" id="PF00561">
    <property type="entry name" value="Abhydrolase_1"/>
    <property type="match status" value="1"/>
</dbReference>
<evidence type="ECO:0000256" key="3">
    <source>
        <dbReference type="ARBA" id="ARBA00022801"/>
    </source>
</evidence>
<reference evidence="7" key="2">
    <citation type="submission" date="2020-09" db="EMBL/GenBank/DDBJ databases">
        <authorList>
            <person name="Sun Q."/>
            <person name="Ohkuma M."/>
        </authorList>
    </citation>
    <scope>NUCLEOTIDE SEQUENCE</scope>
    <source>
        <strain evidence="7">JCM 3313</strain>
    </source>
</reference>
<accession>A0A918EFH1</accession>
<protein>
    <submittedName>
        <fullName evidence="7">Peptidase</fullName>
    </submittedName>
</protein>
<evidence type="ECO:0000313" key="8">
    <source>
        <dbReference type="Proteomes" id="UP000639606"/>
    </source>
</evidence>
<evidence type="ECO:0000259" key="5">
    <source>
        <dbReference type="Pfam" id="PF00561"/>
    </source>
</evidence>
<evidence type="ECO:0000256" key="2">
    <source>
        <dbReference type="ARBA" id="ARBA00022729"/>
    </source>
</evidence>
<comment type="caution">
    <text evidence="7">The sequence shown here is derived from an EMBL/GenBank/DDBJ whole genome shotgun (WGS) entry which is preliminary data.</text>
</comment>
<keyword evidence="3" id="KW-0378">Hydrolase</keyword>
<evidence type="ECO:0000259" key="6">
    <source>
        <dbReference type="Pfam" id="PF08386"/>
    </source>
</evidence>
<comment type="similarity">
    <text evidence="1">Belongs to the peptidase S33 family.</text>
</comment>
<sequence>MLVALSALAACSAGPSTRPVIAVRGGDQEQSQAAAPTGPREVPPLEEYRSTGLSWSPCTEATRLRMGGTAPQGDQEYECARLTARLDAPSRPGRGSLGLAVLRVGSGTSALVVVGDPDGEPGTLKAARLAASLPPQVLSTFTLIGIDRRGTGKSDGVRCVPDAARTGILEADPADESQEDLLESLGRASQECVLDLENRLKAVDSWRTAADLEQLREALGTAHLNAIGIGDGSKVLTLYASRFPDRVGRMVFDGAPDPTLDVMGVAEGQAVAAEQALKAFGEDCAVRRCPLGADAGQRFAALLDRLRAAPIRGLDFDLTPGTATQAVLIGLADRSRWPALADALVAAESGDAGPLNAFVAPLVLEQDESPPRLDADLITTCNDTTTRVPPERVAGLTSDWREKHPVFGAWYARELLRCGPFPVPQVPKPPQLTGAPPIVVVSTAADPVTPQAGTERAAQALPAGVVVGWQGGGHGALGQSSCATGLAQEFLVNAKVPTHGTLCPP</sequence>
<name>A0A918EFH1_9PSEU</name>
<dbReference type="InterPro" id="IPR013595">
    <property type="entry name" value="Pept_S33_TAP-like_C"/>
</dbReference>
<dbReference type="InterPro" id="IPR051601">
    <property type="entry name" value="Serine_prot/Carboxylest_S33"/>
</dbReference>
<dbReference type="EMBL" id="BMRG01000013">
    <property type="protein sequence ID" value="GGP73090.1"/>
    <property type="molecule type" value="Genomic_DNA"/>
</dbReference>
<dbReference type="SUPFAM" id="SSF53474">
    <property type="entry name" value="alpha/beta-Hydrolases"/>
    <property type="match status" value="1"/>
</dbReference>
<dbReference type="AlphaFoldDB" id="A0A918EFH1"/>
<gene>
    <name evidence="7" type="ORF">GCM10010185_53170</name>
</gene>
<proteinExistence type="inferred from homology"/>
<organism evidence="7 8">
    <name type="scientific">Saccharothrix coeruleofusca</name>
    <dbReference type="NCBI Taxonomy" id="33919"/>
    <lineage>
        <taxon>Bacteria</taxon>
        <taxon>Bacillati</taxon>
        <taxon>Actinomycetota</taxon>
        <taxon>Actinomycetes</taxon>
        <taxon>Pseudonocardiales</taxon>
        <taxon>Pseudonocardiaceae</taxon>
        <taxon>Saccharothrix</taxon>
    </lineage>
</organism>
<dbReference type="GO" id="GO:0016787">
    <property type="term" value="F:hydrolase activity"/>
    <property type="evidence" value="ECO:0007669"/>
    <property type="project" value="UniProtKB-KW"/>
</dbReference>
<reference evidence="7" key="1">
    <citation type="journal article" date="2014" name="Int. J. Syst. Evol. Microbiol.">
        <title>Complete genome sequence of Corynebacterium casei LMG S-19264T (=DSM 44701T), isolated from a smear-ripened cheese.</title>
        <authorList>
            <consortium name="US DOE Joint Genome Institute (JGI-PGF)"/>
            <person name="Walter F."/>
            <person name="Albersmeier A."/>
            <person name="Kalinowski J."/>
            <person name="Ruckert C."/>
        </authorList>
    </citation>
    <scope>NUCLEOTIDE SEQUENCE</scope>
    <source>
        <strain evidence="7">JCM 3313</strain>
    </source>
</reference>
<evidence type="ECO:0000313" key="7">
    <source>
        <dbReference type="EMBL" id="GGP73090.1"/>
    </source>
</evidence>
<feature type="domain" description="Peptidase S33 tripeptidyl aminopeptidase-like C-terminal" evidence="6">
    <location>
        <begin position="405"/>
        <end position="503"/>
    </location>
</feature>
<evidence type="ECO:0000256" key="4">
    <source>
        <dbReference type="SAM" id="MobiDB-lite"/>
    </source>
</evidence>
<dbReference type="PANTHER" id="PTHR43248">
    <property type="entry name" value="2-SUCCINYL-6-HYDROXY-2,4-CYCLOHEXADIENE-1-CARBOXYLATE SYNTHASE"/>
    <property type="match status" value="1"/>
</dbReference>
<feature type="region of interest" description="Disordered" evidence="4">
    <location>
        <begin position="26"/>
        <end position="51"/>
    </location>
</feature>
<dbReference type="Proteomes" id="UP000639606">
    <property type="component" value="Unassembled WGS sequence"/>
</dbReference>